<dbReference type="InterPro" id="IPR043129">
    <property type="entry name" value="ATPase_NBD"/>
</dbReference>
<reference evidence="6 8" key="3">
    <citation type="submission" date="2019-08" db="EMBL/GenBank/DDBJ databases">
        <authorList>
            <person name="Kuhnert P."/>
        </authorList>
    </citation>
    <scope>NUCLEOTIDE SEQUENCE [LARGE SCALE GENOMIC DNA]</scope>
    <source>
        <strain evidence="6 8">B36.5</strain>
    </source>
</reference>
<dbReference type="GO" id="GO:0016301">
    <property type="term" value="F:kinase activity"/>
    <property type="evidence" value="ECO:0007669"/>
    <property type="project" value="UniProtKB-KW"/>
</dbReference>
<dbReference type="AlphaFoldDB" id="A0A0B7GVZ8"/>
<dbReference type="Proteomes" id="UP000042527">
    <property type="component" value="Unassembled WGS sequence"/>
</dbReference>
<evidence type="ECO:0000313" key="8">
    <source>
        <dbReference type="Proteomes" id="UP000323594"/>
    </source>
</evidence>
<evidence type="ECO:0000259" key="4">
    <source>
        <dbReference type="Pfam" id="PF02782"/>
    </source>
</evidence>
<evidence type="ECO:0000313" key="7">
    <source>
        <dbReference type="Proteomes" id="UP000042527"/>
    </source>
</evidence>
<dbReference type="PANTHER" id="PTHR43095">
    <property type="entry name" value="SUGAR KINASE"/>
    <property type="match status" value="1"/>
</dbReference>
<dbReference type="Proteomes" id="UP000323594">
    <property type="component" value="Chromosome"/>
</dbReference>
<reference evidence="7" key="2">
    <citation type="submission" date="2015-01" db="EMBL/GenBank/DDBJ databases">
        <authorList>
            <person name="Manzoor Shahid"/>
            <person name="Zubair Saima"/>
        </authorList>
    </citation>
    <scope>NUCLEOTIDE SEQUENCE [LARGE SCALE GENOMIC DNA]</scope>
    <source>
        <strain evidence="7">V1</strain>
    </source>
</reference>
<dbReference type="InterPro" id="IPR018485">
    <property type="entry name" value="FGGY_C"/>
</dbReference>
<keyword evidence="3 5" id="KW-0418">Kinase</keyword>
<dbReference type="InterPro" id="IPR050406">
    <property type="entry name" value="FGGY_Carb_Kinase"/>
</dbReference>
<dbReference type="GeneID" id="57754182"/>
<dbReference type="EMBL" id="CDNC01000013">
    <property type="protein sequence ID" value="CEM61727.1"/>
    <property type="molecule type" value="Genomic_DNA"/>
</dbReference>
<evidence type="ECO:0000256" key="1">
    <source>
        <dbReference type="ARBA" id="ARBA00009156"/>
    </source>
</evidence>
<evidence type="ECO:0000256" key="2">
    <source>
        <dbReference type="ARBA" id="ARBA00022679"/>
    </source>
</evidence>
<name>A0A0B7GVZ8_TREPH</name>
<keyword evidence="2" id="KW-0808">Transferase</keyword>
<protein>
    <submittedName>
        <fullName evidence="5">Carbohydrate kinase, FGGY family protein</fullName>
    </submittedName>
    <submittedName>
        <fullName evidence="6">Sugar kinase</fullName>
    </submittedName>
</protein>
<sequence>MNSGIFTADIGTSSLKAAVINDEGALLQYKRIYFPEPVTAESWFTSLIRAFDVMSQKNTIEAICISGNGPSFVAVSNTKKKKDFLLLWNEKAPRDFSTPPSIFLPRALFFKECYPHIFQSARYLLSGPEYLIYKLTGEAVTVLPEQRYTAAYWDDKRLAALDLAPELFPPFVMAGTKVGTWKGIPVICSVPDFLAALIGTDTLEAGKACDRAGSSEGLNICIQERPENARGLRFLPSIISDLWNISYLIPDSGSKFATYLQSTGFGKRNFYSCMQAISKLEISLDNSYPNTKIGEGKMLVETIGFEIRKGLDLLESVSGYKPVYAVSGGQAQDRIWLQIKADITGRSFALPFIHDSELTGNAALAYTALGKYPDLGTAAAKLCKIKRIYTPNPEHYETYTRKFNKSLAFEC</sequence>
<evidence type="ECO:0000313" key="6">
    <source>
        <dbReference type="EMBL" id="QEJ97289.1"/>
    </source>
</evidence>
<gene>
    <name evidence="6" type="ORF">FUT82_04330</name>
    <name evidence="5" type="ORF">TPHV1_200017</name>
</gene>
<keyword evidence="7" id="KW-1185">Reference proteome</keyword>
<organism evidence="5 7">
    <name type="scientific">Treponema phagedenis</name>
    <dbReference type="NCBI Taxonomy" id="162"/>
    <lineage>
        <taxon>Bacteria</taxon>
        <taxon>Pseudomonadati</taxon>
        <taxon>Spirochaetota</taxon>
        <taxon>Spirochaetia</taxon>
        <taxon>Spirochaetales</taxon>
        <taxon>Treponemataceae</taxon>
        <taxon>Treponema</taxon>
    </lineage>
</organism>
<dbReference type="EMBL" id="CP042817">
    <property type="protein sequence ID" value="QEJ97289.1"/>
    <property type="molecule type" value="Genomic_DNA"/>
</dbReference>
<reference evidence="5" key="1">
    <citation type="submission" date="2015-01" db="EMBL/GenBank/DDBJ databases">
        <authorList>
            <person name="Xiang T."/>
            <person name="Song Y."/>
            <person name="Huang L."/>
            <person name="Wang B."/>
            <person name="Wu P."/>
        </authorList>
    </citation>
    <scope>NUCLEOTIDE SEQUENCE [LARGE SCALE GENOMIC DNA]</scope>
    <source>
        <strain evidence="5">V1</strain>
    </source>
</reference>
<dbReference type="OrthoDB" id="9805576at2"/>
<comment type="similarity">
    <text evidence="1">Belongs to the FGGY kinase family.</text>
</comment>
<dbReference type="GO" id="GO:0005975">
    <property type="term" value="P:carbohydrate metabolic process"/>
    <property type="evidence" value="ECO:0007669"/>
    <property type="project" value="InterPro"/>
</dbReference>
<accession>A0A0B7GVZ8</accession>
<dbReference type="Pfam" id="PF02782">
    <property type="entry name" value="FGGY_C"/>
    <property type="match status" value="1"/>
</dbReference>
<proteinExistence type="inferred from homology"/>
<dbReference type="Gene3D" id="3.30.420.40">
    <property type="match status" value="2"/>
</dbReference>
<dbReference type="RefSeq" id="WP_024753123.1">
    <property type="nucleotide sequence ID" value="NZ_CDNC01000013.1"/>
</dbReference>
<evidence type="ECO:0000256" key="3">
    <source>
        <dbReference type="ARBA" id="ARBA00022777"/>
    </source>
</evidence>
<dbReference type="SUPFAM" id="SSF53067">
    <property type="entry name" value="Actin-like ATPase domain"/>
    <property type="match status" value="2"/>
</dbReference>
<feature type="domain" description="Carbohydrate kinase FGGY C-terminal" evidence="4">
    <location>
        <begin position="299"/>
        <end position="368"/>
    </location>
</feature>
<evidence type="ECO:0000313" key="5">
    <source>
        <dbReference type="EMBL" id="CEM61727.1"/>
    </source>
</evidence>